<dbReference type="InterPro" id="IPR011050">
    <property type="entry name" value="Pectin_lyase_fold/virulence"/>
</dbReference>
<feature type="domain" description="Right handed beta helix" evidence="3">
    <location>
        <begin position="196"/>
        <end position="304"/>
    </location>
</feature>
<dbReference type="InterPro" id="IPR012334">
    <property type="entry name" value="Pectin_lyas_fold"/>
</dbReference>
<protein>
    <recommendedName>
        <fullName evidence="3">Right handed beta helix domain-containing protein</fullName>
    </recommendedName>
</protein>
<feature type="transmembrane region" description="Helical" evidence="2">
    <location>
        <begin position="5"/>
        <end position="23"/>
    </location>
</feature>
<reference evidence="4" key="1">
    <citation type="journal article" date="2015" name="Nature">
        <title>Complex archaea that bridge the gap between prokaryotes and eukaryotes.</title>
        <authorList>
            <person name="Spang A."/>
            <person name="Saw J.H."/>
            <person name="Jorgensen S.L."/>
            <person name="Zaremba-Niedzwiedzka K."/>
            <person name="Martijn J."/>
            <person name="Lind A.E."/>
            <person name="van Eijk R."/>
            <person name="Schleper C."/>
            <person name="Guy L."/>
            <person name="Ettema T.J."/>
        </authorList>
    </citation>
    <scope>NUCLEOTIDE SEQUENCE</scope>
</reference>
<feature type="region of interest" description="Disordered" evidence="1">
    <location>
        <begin position="28"/>
        <end position="53"/>
    </location>
</feature>
<sequence>MNIKILIVLIVLIGLGIGGFFVWKNTSGPEEKEEEKKEEIIPKEEGPREVSNTTRKGTVFEDEIWRGKIHIIGDIIVEEGVTLTIEPGTIVLIAANQDVENLFDWPFDMQQGIRQEHPDEDPYYRGVHFGEPFRDEGNHISIRIHGTLHAVGTPEQMITITSDSPTPSIYDWNSFQFDHGIFSYFTMEYYRHFDPGNGTVVSHNILRHVGECAVCANSSVVVENNMIYDAGHELVDMHNASPTIRNNTIGPNKNRPCVIIDGGSPLITGNIIKDCGSGLSFLVPPKDPNLKDNILKNNTFLNNGQNVWYEY</sequence>
<accession>A0A0F9UF63</accession>
<evidence type="ECO:0000256" key="1">
    <source>
        <dbReference type="SAM" id="MobiDB-lite"/>
    </source>
</evidence>
<keyword evidence="2" id="KW-1133">Transmembrane helix</keyword>
<dbReference type="EMBL" id="LAZR01000100">
    <property type="protein sequence ID" value="KKN91835.1"/>
    <property type="molecule type" value="Genomic_DNA"/>
</dbReference>
<feature type="compositionally biased region" description="Basic and acidic residues" evidence="1">
    <location>
        <begin position="34"/>
        <end position="48"/>
    </location>
</feature>
<keyword evidence="2" id="KW-0812">Transmembrane</keyword>
<evidence type="ECO:0000313" key="4">
    <source>
        <dbReference type="EMBL" id="KKN91835.1"/>
    </source>
</evidence>
<dbReference type="SUPFAM" id="SSF51126">
    <property type="entry name" value="Pectin lyase-like"/>
    <property type="match status" value="1"/>
</dbReference>
<keyword evidence="2" id="KW-0472">Membrane</keyword>
<organism evidence="4">
    <name type="scientific">marine sediment metagenome</name>
    <dbReference type="NCBI Taxonomy" id="412755"/>
    <lineage>
        <taxon>unclassified sequences</taxon>
        <taxon>metagenomes</taxon>
        <taxon>ecological metagenomes</taxon>
    </lineage>
</organism>
<dbReference type="AlphaFoldDB" id="A0A0F9UF63"/>
<name>A0A0F9UF63_9ZZZZ</name>
<proteinExistence type="predicted"/>
<evidence type="ECO:0000256" key="2">
    <source>
        <dbReference type="SAM" id="Phobius"/>
    </source>
</evidence>
<dbReference type="Pfam" id="PF13229">
    <property type="entry name" value="Beta_helix"/>
    <property type="match status" value="1"/>
</dbReference>
<comment type="caution">
    <text evidence="4">The sequence shown here is derived from an EMBL/GenBank/DDBJ whole genome shotgun (WGS) entry which is preliminary data.</text>
</comment>
<gene>
    <name evidence="4" type="ORF">LCGC14_0215110</name>
</gene>
<dbReference type="Gene3D" id="2.160.20.10">
    <property type="entry name" value="Single-stranded right-handed beta-helix, Pectin lyase-like"/>
    <property type="match status" value="1"/>
</dbReference>
<dbReference type="InterPro" id="IPR039448">
    <property type="entry name" value="Beta_helix"/>
</dbReference>
<evidence type="ECO:0000259" key="3">
    <source>
        <dbReference type="Pfam" id="PF13229"/>
    </source>
</evidence>